<dbReference type="SUPFAM" id="SSF53300">
    <property type="entry name" value="vWA-like"/>
    <property type="match status" value="1"/>
</dbReference>
<comment type="caution">
    <text evidence="7">The sequence shown here is derived from an EMBL/GenBank/DDBJ whole genome shotgun (WGS) entry which is preliminary data.</text>
</comment>
<feature type="chain" id="PRO_5026768526" description="Hemicentin-1-like von Willebrand factor A domain-containing protein" evidence="5">
    <location>
        <begin position="20"/>
        <end position="528"/>
    </location>
</feature>
<dbReference type="InterPro" id="IPR056861">
    <property type="entry name" value="HMCN1-like_VWA"/>
</dbReference>
<evidence type="ECO:0000313" key="7">
    <source>
        <dbReference type="EMBL" id="GFG38854.1"/>
    </source>
</evidence>
<dbReference type="PANTHER" id="PTHR14905:SF7">
    <property type="entry name" value="VON WILLEBRAND FACTOR A DOMAIN-CONTAINING PROTEIN 7"/>
    <property type="match status" value="1"/>
</dbReference>
<gene>
    <name evidence="7" type="ORF">Cfor_02161</name>
</gene>
<evidence type="ECO:0000259" key="6">
    <source>
        <dbReference type="Pfam" id="PF25106"/>
    </source>
</evidence>
<dbReference type="EMBL" id="BLKM01000832">
    <property type="protein sequence ID" value="GFG38854.1"/>
    <property type="molecule type" value="Genomic_DNA"/>
</dbReference>
<evidence type="ECO:0000256" key="2">
    <source>
        <dbReference type="ARBA" id="ARBA00022525"/>
    </source>
</evidence>
<dbReference type="GO" id="GO:0032991">
    <property type="term" value="C:protein-containing complex"/>
    <property type="evidence" value="ECO:0007669"/>
    <property type="project" value="UniProtKB-ARBA"/>
</dbReference>
<sequence>MDQFVAVVVLLLFVTVGECQCVDLLLAEDVLDGSEGASGQVTSDKAEAAGRSCTEASVVQKHFARNVSLSAKDKKSSITKLGHNRDLFEETGNNQSVNTLRRYEGHLYVSDNDNDDGNNTSDIGEGHVIPQHPADDADRANAVTASINKTSSGSTEGDLEDDENNFDRFLNDVSALYQNHITAVNNSHVKERKDVNLQDDKRPESHNQAMNESLTGPQLLKEQQWDSAVDDYISNAFQSEETFEQVFSISEDSALDSEARHCFGCQAGSERDAEQAPVSDIRVPPSDTELPSVGNGANIPALDNVFEVYHHSRSSDTSDPHVARHNTTLAERVEQLVLNRLPPLSNHTGNDDVESGGPERNDIPLDLEISPDETDERDEETQSGVSLAFVFDSTGSMWDDLVQVKTGAERIMATMLERPDKPIYNYVLVPFHDPKIGPVTVTTDHNEFRKSLHNITVHGGGDCPEMAVGAVKEALSVSLPNSFIYVFTDARAKDFNLITEVLALIQRKHSQVIWLHCRVYFNKEMKLN</sequence>
<dbReference type="AlphaFoldDB" id="A0A6L2Q342"/>
<feature type="signal peptide" evidence="5">
    <location>
        <begin position="1"/>
        <end position="19"/>
    </location>
</feature>
<dbReference type="Proteomes" id="UP000502823">
    <property type="component" value="Unassembled WGS sequence"/>
</dbReference>
<feature type="compositionally biased region" description="Acidic residues" evidence="4">
    <location>
        <begin position="369"/>
        <end position="381"/>
    </location>
</feature>
<dbReference type="InterPro" id="IPR052577">
    <property type="entry name" value="VWA7"/>
</dbReference>
<accession>A0A6L2Q342</accession>
<feature type="region of interest" description="Disordered" evidence="4">
    <location>
        <begin position="270"/>
        <end position="296"/>
    </location>
</feature>
<comment type="subcellular location">
    <subcellularLocation>
        <location evidence="1">Secreted</location>
    </subcellularLocation>
</comment>
<dbReference type="Pfam" id="PF25106">
    <property type="entry name" value="VWA_4"/>
    <property type="match status" value="1"/>
</dbReference>
<dbReference type="OrthoDB" id="5985519at2759"/>
<dbReference type="InterPro" id="IPR036465">
    <property type="entry name" value="vWFA_dom_sf"/>
</dbReference>
<evidence type="ECO:0000256" key="5">
    <source>
        <dbReference type="SAM" id="SignalP"/>
    </source>
</evidence>
<organism evidence="7 8">
    <name type="scientific">Coptotermes formosanus</name>
    <name type="common">Formosan subterranean termite</name>
    <dbReference type="NCBI Taxonomy" id="36987"/>
    <lineage>
        <taxon>Eukaryota</taxon>
        <taxon>Metazoa</taxon>
        <taxon>Ecdysozoa</taxon>
        <taxon>Arthropoda</taxon>
        <taxon>Hexapoda</taxon>
        <taxon>Insecta</taxon>
        <taxon>Pterygota</taxon>
        <taxon>Neoptera</taxon>
        <taxon>Polyneoptera</taxon>
        <taxon>Dictyoptera</taxon>
        <taxon>Blattodea</taxon>
        <taxon>Blattoidea</taxon>
        <taxon>Termitoidae</taxon>
        <taxon>Rhinotermitidae</taxon>
        <taxon>Coptotermes</taxon>
    </lineage>
</organism>
<feature type="domain" description="Hemicentin-1-like von Willebrand factor A" evidence="6">
    <location>
        <begin position="386"/>
        <end position="516"/>
    </location>
</feature>
<dbReference type="Gene3D" id="3.40.50.410">
    <property type="entry name" value="von Willebrand factor, type A domain"/>
    <property type="match status" value="1"/>
</dbReference>
<evidence type="ECO:0000256" key="1">
    <source>
        <dbReference type="ARBA" id="ARBA00004613"/>
    </source>
</evidence>
<proteinExistence type="predicted"/>
<feature type="region of interest" description="Disordered" evidence="4">
    <location>
        <begin position="339"/>
        <end position="383"/>
    </location>
</feature>
<protein>
    <recommendedName>
        <fullName evidence="6">Hemicentin-1-like von Willebrand factor A domain-containing protein</fullName>
    </recommendedName>
</protein>
<evidence type="ECO:0000313" key="8">
    <source>
        <dbReference type="Proteomes" id="UP000502823"/>
    </source>
</evidence>
<feature type="region of interest" description="Disordered" evidence="4">
    <location>
        <begin position="111"/>
        <end position="131"/>
    </location>
</feature>
<evidence type="ECO:0000256" key="4">
    <source>
        <dbReference type="SAM" id="MobiDB-lite"/>
    </source>
</evidence>
<dbReference type="PANTHER" id="PTHR14905">
    <property type="entry name" value="NG37"/>
    <property type="match status" value="1"/>
</dbReference>
<dbReference type="InParanoid" id="A0A6L2Q342"/>
<reference evidence="8" key="1">
    <citation type="submission" date="2020-01" db="EMBL/GenBank/DDBJ databases">
        <title>Draft genome sequence of the Termite Coptotermes fromosanus.</title>
        <authorList>
            <person name="Itakura S."/>
            <person name="Yosikawa Y."/>
            <person name="Umezawa K."/>
        </authorList>
    </citation>
    <scope>NUCLEOTIDE SEQUENCE [LARGE SCALE GENOMIC DNA]</scope>
</reference>
<keyword evidence="2" id="KW-0964">Secreted</keyword>
<evidence type="ECO:0000256" key="3">
    <source>
        <dbReference type="ARBA" id="ARBA00022729"/>
    </source>
</evidence>
<keyword evidence="3 5" id="KW-0732">Signal</keyword>
<keyword evidence="8" id="KW-1185">Reference proteome</keyword>
<name>A0A6L2Q342_COPFO</name>